<dbReference type="InterPro" id="IPR000160">
    <property type="entry name" value="GGDEF_dom"/>
</dbReference>
<dbReference type="InterPro" id="IPR000700">
    <property type="entry name" value="PAS-assoc_C"/>
</dbReference>
<keyword evidence="7" id="KW-1185">Reference proteome</keyword>
<dbReference type="Gene3D" id="3.30.450.20">
    <property type="entry name" value="PAS domain"/>
    <property type="match status" value="1"/>
</dbReference>
<dbReference type="EMBL" id="CP023445">
    <property type="protein sequence ID" value="ATE56468.1"/>
    <property type="molecule type" value="Genomic_DNA"/>
</dbReference>
<dbReference type="InterPro" id="IPR029787">
    <property type="entry name" value="Nucleotide_cyclase"/>
</dbReference>
<organism evidence="6 7">
    <name type="scientific">Actinosynnema pretiosum</name>
    <dbReference type="NCBI Taxonomy" id="42197"/>
    <lineage>
        <taxon>Bacteria</taxon>
        <taxon>Bacillati</taxon>
        <taxon>Actinomycetota</taxon>
        <taxon>Actinomycetes</taxon>
        <taxon>Pseudonocardiales</taxon>
        <taxon>Pseudonocardiaceae</taxon>
        <taxon>Actinosynnema</taxon>
    </lineage>
</organism>
<feature type="domain" description="GGDEF" evidence="5">
    <location>
        <begin position="297"/>
        <end position="431"/>
    </location>
</feature>
<feature type="domain" description="EAL" evidence="4">
    <location>
        <begin position="440"/>
        <end position="651"/>
    </location>
</feature>
<feature type="domain" description="PAS" evidence="2">
    <location>
        <begin position="155"/>
        <end position="191"/>
    </location>
</feature>
<feature type="compositionally biased region" description="Low complexity" evidence="1">
    <location>
        <begin position="8"/>
        <end position="23"/>
    </location>
</feature>
<dbReference type="PANTHER" id="PTHR44757">
    <property type="entry name" value="DIGUANYLATE CYCLASE DGCP"/>
    <property type="match status" value="1"/>
</dbReference>
<evidence type="ECO:0000259" key="2">
    <source>
        <dbReference type="PROSITE" id="PS50112"/>
    </source>
</evidence>
<name>A0A290ZBT1_9PSEU</name>
<dbReference type="CDD" id="cd01949">
    <property type="entry name" value="GGDEF"/>
    <property type="match status" value="1"/>
</dbReference>
<sequence>MTQPSRPVPLAGSAPPAGAPSVGEVAERWTGELVRTAYSPIARAKVRRKLAQHVGLLDELLASPDLPADEAVAVGEWLVTARFTGDASLASSLEVLGRALAARAPDSPGRVAELLGAVAGGYAARLRLQVFGEHEEVRASLLAALERARVELHDSEARFRQVFAHSAAGIAVFDADGELLESNAALTGMLGPDFGGQDLSGLRGEWAAMAVRGQDVSHVEQMFLDPSGDPLWTNVALSVVAGEDGGPRYHLAVVEDVTEQRMLREYLRHQALHDVLTGLPNRQSFLPKLEEVLGRPGSITLCYLDVDSVAIVNDGLGYEYGDELLKVVAGRLTSVAEGLAATVARIGGDEFVVLVEDGPGTPSISELAAMIDGALAEPVRLAGHAVGVSAGMGFVRTAARGLDAMALLRQAHSTLRRAETGGKGQWGIYDAGHDEKERSRLSLIAAMPGALETGEIAIDYRDVRDRSGERVALAARLRWEHDGTTVGHDDCLRYADELGLAGALAEWLLDEACSFASLESLPVLVRLSADQSRDPDLSGLVGAAVRGWALAEGQLWLSLDSAAAGLGEEVEDNLSVLADMGVRRLLHGCALGQGELALLERQRPHGVEPAGAPDGSELARRAREALLPMVRAAGALVLSGRADDDADLVVG</sequence>
<dbReference type="InterPro" id="IPR035965">
    <property type="entry name" value="PAS-like_dom_sf"/>
</dbReference>
<dbReference type="PROSITE" id="PS50113">
    <property type="entry name" value="PAC"/>
    <property type="match status" value="1"/>
</dbReference>
<evidence type="ECO:0000313" key="6">
    <source>
        <dbReference type="EMBL" id="ATE56468.1"/>
    </source>
</evidence>
<dbReference type="NCBIfam" id="TIGR00254">
    <property type="entry name" value="GGDEF"/>
    <property type="match status" value="1"/>
</dbReference>
<proteinExistence type="predicted"/>
<dbReference type="Gene3D" id="3.30.70.270">
    <property type="match status" value="1"/>
</dbReference>
<dbReference type="PROSITE" id="PS50883">
    <property type="entry name" value="EAL"/>
    <property type="match status" value="1"/>
</dbReference>
<dbReference type="InterPro" id="IPR035919">
    <property type="entry name" value="EAL_sf"/>
</dbReference>
<evidence type="ECO:0000259" key="3">
    <source>
        <dbReference type="PROSITE" id="PS50113"/>
    </source>
</evidence>
<dbReference type="PROSITE" id="PS50112">
    <property type="entry name" value="PAS"/>
    <property type="match status" value="1"/>
</dbReference>
<dbReference type="SUPFAM" id="SSF55073">
    <property type="entry name" value="Nucleotide cyclase"/>
    <property type="match status" value="1"/>
</dbReference>
<dbReference type="KEGG" id="apre:CNX65_26965"/>
<dbReference type="SMART" id="SM00267">
    <property type="entry name" value="GGDEF"/>
    <property type="match status" value="1"/>
</dbReference>
<dbReference type="AlphaFoldDB" id="A0A290ZBT1"/>
<dbReference type="Pfam" id="PF00563">
    <property type="entry name" value="EAL"/>
    <property type="match status" value="1"/>
</dbReference>
<evidence type="ECO:0000313" key="7">
    <source>
        <dbReference type="Proteomes" id="UP000218505"/>
    </source>
</evidence>
<evidence type="ECO:0000256" key="1">
    <source>
        <dbReference type="SAM" id="MobiDB-lite"/>
    </source>
</evidence>
<dbReference type="PROSITE" id="PS50887">
    <property type="entry name" value="GGDEF"/>
    <property type="match status" value="1"/>
</dbReference>
<dbReference type="PANTHER" id="PTHR44757:SF2">
    <property type="entry name" value="BIOFILM ARCHITECTURE MAINTENANCE PROTEIN MBAA"/>
    <property type="match status" value="1"/>
</dbReference>
<dbReference type="RefSeq" id="WP_096496257.1">
    <property type="nucleotide sequence ID" value="NZ_CP023445.1"/>
</dbReference>
<dbReference type="SUPFAM" id="SSF55785">
    <property type="entry name" value="PYP-like sensor domain (PAS domain)"/>
    <property type="match status" value="1"/>
</dbReference>
<dbReference type="Proteomes" id="UP000218505">
    <property type="component" value="Chromosome"/>
</dbReference>
<dbReference type="InterPro" id="IPR001610">
    <property type="entry name" value="PAC"/>
</dbReference>
<evidence type="ECO:0000259" key="5">
    <source>
        <dbReference type="PROSITE" id="PS50887"/>
    </source>
</evidence>
<gene>
    <name evidence="6" type="ORF">CNX65_26965</name>
</gene>
<dbReference type="SUPFAM" id="SSF141868">
    <property type="entry name" value="EAL domain-like"/>
    <property type="match status" value="1"/>
</dbReference>
<accession>A0A290ZBT1</accession>
<protein>
    <submittedName>
        <fullName evidence="6">Diguanylate cyclase</fullName>
    </submittedName>
</protein>
<reference evidence="6" key="1">
    <citation type="submission" date="2017-09" db="EMBL/GenBank/DDBJ databases">
        <title>Complete Genome Sequence of ansamitocin-producing Bacterium Actinosynnema pretiosum X47.</title>
        <authorList>
            <person name="Cao G."/>
            <person name="Zong G."/>
            <person name="Zhong C."/>
            <person name="Fu J."/>
        </authorList>
    </citation>
    <scope>NUCLEOTIDE SEQUENCE [LARGE SCALE GENOMIC DNA]</scope>
    <source>
        <strain evidence="6">X47</strain>
    </source>
</reference>
<dbReference type="InterPro" id="IPR001633">
    <property type="entry name" value="EAL_dom"/>
</dbReference>
<dbReference type="InterPro" id="IPR000014">
    <property type="entry name" value="PAS"/>
</dbReference>
<dbReference type="SMART" id="SM00086">
    <property type="entry name" value="PAC"/>
    <property type="match status" value="1"/>
</dbReference>
<feature type="region of interest" description="Disordered" evidence="1">
    <location>
        <begin position="1"/>
        <end position="23"/>
    </location>
</feature>
<dbReference type="Gene3D" id="3.20.20.450">
    <property type="entry name" value="EAL domain"/>
    <property type="match status" value="1"/>
</dbReference>
<dbReference type="InterPro" id="IPR052155">
    <property type="entry name" value="Biofilm_reg_signaling"/>
</dbReference>
<dbReference type="InterPro" id="IPR043128">
    <property type="entry name" value="Rev_trsase/Diguanyl_cyclase"/>
</dbReference>
<dbReference type="Pfam" id="PF00990">
    <property type="entry name" value="GGDEF"/>
    <property type="match status" value="1"/>
</dbReference>
<feature type="domain" description="PAC" evidence="3">
    <location>
        <begin position="217"/>
        <end position="269"/>
    </location>
</feature>
<evidence type="ECO:0000259" key="4">
    <source>
        <dbReference type="PROSITE" id="PS50883"/>
    </source>
</evidence>